<evidence type="ECO:0000313" key="4">
    <source>
        <dbReference type="Proteomes" id="UP000765509"/>
    </source>
</evidence>
<keyword evidence="2" id="KW-0812">Transmembrane</keyword>
<feature type="region of interest" description="Disordered" evidence="1">
    <location>
        <begin position="287"/>
        <end position="310"/>
    </location>
</feature>
<feature type="transmembrane region" description="Helical" evidence="2">
    <location>
        <begin position="151"/>
        <end position="175"/>
    </location>
</feature>
<feature type="compositionally biased region" description="Low complexity" evidence="1">
    <location>
        <begin position="452"/>
        <end position="465"/>
    </location>
</feature>
<keyword evidence="4" id="KW-1185">Reference proteome</keyword>
<keyword evidence="2" id="KW-1133">Transmembrane helix</keyword>
<protein>
    <submittedName>
        <fullName evidence="3">Uncharacterized protein</fullName>
    </submittedName>
</protein>
<evidence type="ECO:0000256" key="2">
    <source>
        <dbReference type="SAM" id="Phobius"/>
    </source>
</evidence>
<gene>
    <name evidence="3" type="ORF">O181_057392</name>
</gene>
<organism evidence="3 4">
    <name type="scientific">Austropuccinia psidii MF-1</name>
    <dbReference type="NCBI Taxonomy" id="1389203"/>
    <lineage>
        <taxon>Eukaryota</taxon>
        <taxon>Fungi</taxon>
        <taxon>Dikarya</taxon>
        <taxon>Basidiomycota</taxon>
        <taxon>Pucciniomycotina</taxon>
        <taxon>Pucciniomycetes</taxon>
        <taxon>Pucciniales</taxon>
        <taxon>Sphaerophragmiaceae</taxon>
        <taxon>Austropuccinia</taxon>
    </lineage>
</organism>
<feature type="compositionally biased region" description="Polar residues" evidence="1">
    <location>
        <begin position="504"/>
        <end position="519"/>
    </location>
</feature>
<evidence type="ECO:0000313" key="3">
    <source>
        <dbReference type="EMBL" id="MBW0517677.1"/>
    </source>
</evidence>
<dbReference type="AlphaFoldDB" id="A0A9Q3HVE5"/>
<dbReference type="Proteomes" id="UP000765509">
    <property type="component" value="Unassembled WGS sequence"/>
</dbReference>
<feature type="region of interest" description="Disordered" evidence="1">
    <location>
        <begin position="221"/>
        <end position="254"/>
    </location>
</feature>
<feature type="region of interest" description="Disordered" evidence="1">
    <location>
        <begin position="442"/>
        <end position="519"/>
    </location>
</feature>
<dbReference type="EMBL" id="AVOT02026107">
    <property type="protein sequence ID" value="MBW0517677.1"/>
    <property type="molecule type" value="Genomic_DNA"/>
</dbReference>
<keyword evidence="2" id="KW-0472">Membrane</keyword>
<name>A0A9Q3HVE5_9BASI</name>
<feature type="compositionally biased region" description="Polar residues" evidence="1">
    <location>
        <begin position="287"/>
        <end position="303"/>
    </location>
</feature>
<proteinExistence type="predicted"/>
<accession>A0A9Q3HVE5</accession>
<dbReference type="OrthoDB" id="2506055at2759"/>
<reference evidence="3" key="1">
    <citation type="submission" date="2021-03" db="EMBL/GenBank/DDBJ databases">
        <title>Draft genome sequence of rust myrtle Austropuccinia psidii MF-1, a brazilian biotype.</title>
        <authorList>
            <person name="Quecine M.C."/>
            <person name="Pachon D.M.R."/>
            <person name="Bonatelli M.L."/>
            <person name="Correr F.H."/>
            <person name="Franceschini L.M."/>
            <person name="Leite T.F."/>
            <person name="Margarido G.R.A."/>
            <person name="Almeida C.A."/>
            <person name="Ferrarezi J.A."/>
            <person name="Labate C.A."/>
        </authorList>
    </citation>
    <scope>NUCLEOTIDE SEQUENCE</scope>
    <source>
        <strain evidence="3">MF-1</strain>
    </source>
</reference>
<evidence type="ECO:0000256" key="1">
    <source>
        <dbReference type="SAM" id="MobiDB-lite"/>
    </source>
</evidence>
<feature type="compositionally biased region" description="Low complexity" evidence="1">
    <location>
        <begin position="485"/>
        <end position="494"/>
    </location>
</feature>
<comment type="caution">
    <text evidence="3">The sequence shown here is derived from an EMBL/GenBank/DDBJ whole genome shotgun (WGS) entry which is preliminary data.</text>
</comment>
<sequence>MVYANMPSETLLSPRDLEDPPIRANLNQLFGVADPSTASALGGQVVGGLPLRGGFYSTPTSVASQTDATNPTPSINSLLAQPTTQGAPIISTTAIPLESTQVDRTPNISTNLPISSAVPSPMSNGSTNGSTNPMSYSDTIVPQNTISGIPVGALAGIISGVVLLVLLVPLLYWYAHRRRRTYKAKEKSRKDSFVLNPIVNSLLVSNQSSASFPFRGTPYRGEEGDMYYPKPPSMRSNPQAYPKRTFRPPQSAQLSAPTEYLSNNSYASKTNLLGSSDHFQRETLVITNPPSSENFSDQSDLNASSRTGSTSFSSLHSTTSILFPQVAVFRNVPKSKTGIAVQNAQADRIKSHIVTPVYDAAEFEMEKNRDTTPTTSSSGYSSFYLPRFGDAEKTIIKHSTLLNQDLKPAETGIFNAPPRVPSMIFSPQAPGAILSRYHYQDDPIESDKTPNQKTTQDQHTQPPTTAASNNRYIPSKTKKRNPNANVLSVLNNSSRQKSLRKSESPPTHTGGNRATATTINSIDVPDPYAYGPVPAVPNQPAIDKMLHRI</sequence>